<evidence type="ECO:0000256" key="6">
    <source>
        <dbReference type="SAM" id="Phobius"/>
    </source>
</evidence>
<feature type="transmembrane region" description="Helical" evidence="6">
    <location>
        <begin position="85"/>
        <end position="106"/>
    </location>
</feature>
<evidence type="ECO:0000313" key="8">
    <source>
        <dbReference type="EMBL" id="SVC28332.1"/>
    </source>
</evidence>
<sequence>MIPGSPELDYTARVPHPDKVPKAMQSQDSGPEAVNPNQSSPGRVTGTAAVHRSGRAWFLLLFMGVLWGLSFSLAKMATEGGAHPIGINFWCCLIGATILVTGGFLLKRPLPLRRDVITICIICGIVGSVIPGTAYFYAASRLSPGVLSITVATVPLMTFLAAAVLRIERLSAIRILGVVLGVVSIVLLIAPSESLPDRTAVPWVLLAIGSALCYTVENLVIAVRMPPDVPVYSIVGGMFLVASIIMTPLVLITGTFEPLTLPWGRPQWAILGMAMIAVTAYGLFLYLVSYAGPVFASQTAYVVTLAGVMWGILIFNDSHSVWVWLSLVVMIIALALVTPDREQAIKLRRRRADRKTA</sequence>
<feature type="transmembrane region" description="Helical" evidence="6">
    <location>
        <begin position="321"/>
        <end position="339"/>
    </location>
</feature>
<keyword evidence="4 6" id="KW-0472">Membrane</keyword>
<keyword evidence="3 6" id="KW-1133">Transmembrane helix</keyword>
<dbReference type="InterPro" id="IPR037185">
    <property type="entry name" value="EmrE-like"/>
</dbReference>
<evidence type="ECO:0000256" key="2">
    <source>
        <dbReference type="ARBA" id="ARBA00022692"/>
    </source>
</evidence>
<dbReference type="InterPro" id="IPR000620">
    <property type="entry name" value="EamA_dom"/>
</dbReference>
<dbReference type="AlphaFoldDB" id="A0A382KZ43"/>
<evidence type="ECO:0000256" key="3">
    <source>
        <dbReference type="ARBA" id="ARBA00022989"/>
    </source>
</evidence>
<proteinExistence type="predicted"/>
<feature type="transmembrane region" description="Helical" evidence="6">
    <location>
        <begin position="203"/>
        <end position="223"/>
    </location>
</feature>
<dbReference type="InterPro" id="IPR050638">
    <property type="entry name" value="AA-Vitamin_Transporters"/>
</dbReference>
<feature type="transmembrane region" description="Helical" evidence="6">
    <location>
        <begin position="56"/>
        <end position="73"/>
    </location>
</feature>
<feature type="compositionally biased region" description="Polar residues" evidence="5">
    <location>
        <begin position="24"/>
        <end position="42"/>
    </location>
</feature>
<dbReference type="EMBL" id="UINC01083028">
    <property type="protein sequence ID" value="SVC28332.1"/>
    <property type="molecule type" value="Genomic_DNA"/>
</dbReference>
<dbReference type="PANTHER" id="PTHR32322:SF2">
    <property type="entry name" value="EAMA DOMAIN-CONTAINING PROTEIN"/>
    <property type="match status" value="1"/>
</dbReference>
<evidence type="ECO:0000256" key="4">
    <source>
        <dbReference type="ARBA" id="ARBA00023136"/>
    </source>
</evidence>
<organism evidence="8">
    <name type="scientific">marine metagenome</name>
    <dbReference type="NCBI Taxonomy" id="408172"/>
    <lineage>
        <taxon>unclassified sequences</taxon>
        <taxon>metagenomes</taxon>
        <taxon>ecological metagenomes</taxon>
    </lineage>
</organism>
<reference evidence="8" key="1">
    <citation type="submission" date="2018-05" db="EMBL/GenBank/DDBJ databases">
        <authorList>
            <person name="Lanie J.A."/>
            <person name="Ng W.-L."/>
            <person name="Kazmierczak K.M."/>
            <person name="Andrzejewski T.M."/>
            <person name="Davidsen T.M."/>
            <person name="Wayne K.J."/>
            <person name="Tettelin H."/>
            <person name="Glass J.I."/>
            <person name="Rusch D."/>
            <person name="Podicherti R."/>
            <person name="Tsui H.-C.T."/>
            <person name="Winkler M.E."/>
        </authorList>
    </citation>
    <scope>NUCLEOTIDE SEQUENCE</scope>
</reference>
<feature type="region of interest" description="Disordered" evidence="5">
    <location>
        <begin position="11"/>
        <end position="46"/>
    </location>
</feature>
<feature type="transmembrane region" description="Helical" evidence="6">
    <location>
        <begin position="145"/>
        <end position="165"/>
    </location>
</feature>
<dbReference type="PANTHER" id="PTHR32322">
    <property type="entry name" value="INNER MEMBRANE TRANSPORTER"/>
    <property type="match status" value="1"/>
</dbReference>
<dbReference type="Pfam" id="PF00892">
    <property type="entry name" value="EamA"/>
    <property type="match status" value="2"/>
</dbReference>
<feature type="transmembrane region" description="Helical" evidence="6">
    <location>
        <begin position="172"/>
        <end position="191"/>
    </location>
</feature>
<feature type="domain" description="EamA" evidence="7">
    <location>
        <begin position="202"/>
        <end position="337"/>
    </location>
</feature>
<evidence type="ECO:0000259" key="7">
    <source>
        <dbReference type="Pfam" id="PF00892"/>
    </source>
</evidence>
<feature type="transmembrane region" description="Helical" evidence="6">
    <location>
        <begin position="268"/>
        <end position="288"/>
    </location>
</feature>
<feature type="transmembrane region" description="Helical" evidence="6">
    <location>
        <begin position="235"/>
        <end position="256"/>
    </location>
</feature>
<feature type="transmembrane region" description="Helical" evidence="6">
    <location>
        <begin position="118"/>
        <end position="139"/>
    </location>
</feature>
<dbReference type="GO" id="GO:0016020">
    <property type="term" value="C:membrane"/>
    <property type="evidence" value="ECO:0007669"/>
    <property type="project" value="UniProtKB-SubCell"/>
</dbReference>
<feature type="transmembrane region" description="Helical" evidence="6">
    <location>
        <begin position="295"/>
        <end position="315"/>
    </location>
</feature>
<name>A0A382KZ43_9ZZZZ</name>
<gene>
    <name evidence="8" type="ORF">METZ01_LOCUS281186</name>
</gene>
<evidence type="ECO:0000256" key="5">
    <source>
        <dbReference type="SAM" id="MobiDB-lite"/>
    </source>
</evidence>
<keyword evidence="2 6" id="KW-0812">Transmembrane</keyword>
<protein>
    <recommendedName>
        <fullName evidence="7">EamA domain-containing protein</fullName>
    </recommendedName>
</protein>
<evidence type="ECO:0000256" key="1">
    <source>
        <dbReference type="ARBA" id="ARBA00004141"/>
    </source>
</evidence>
<comment type="subcellular location">
    <subcellularLocation>
        <location evidence="1">Membrane</location>
        <topology evidence="1">Multi-pass membrane protein</topology>
    </subcellularLocation>
</comment>
<accession>A0A382KZ43</accession>
<dbReference type="SUPFAM" id="SSF103481">
    <property type="entry name" value="Multidrug resistance efflux transporter EmrE"/>
    <property type="match status" value="2"/>
</dbReference>
<feature type="domain" description="EamA" evidence="7">
    <location>
        <begin position="58"/>
        <end position="189"/>
    </location>
</feature>